<reference evidence="2 3" key="1">
    <citation type="submission" date="2014-12" db="EMBL/GenBank/DDBJ databases">
        <title>Frankia sp. BMG5.1 draft genome.</title>
        <authorList>
            <person name="Gtari M."/>
            <person name="Ghodhbane-Gtari F."/>
            <person name="Nouioui I."/>
            <person name="Ktari A."/>
            <person name="Hezbri K."/>
            <person name="Mimouni W."/>
            <person name="Sbissi I."/>
            <person name="Ayari A."/>
            <person name="Yamanaka T."/>
            <person name="Normand P."/>
            <person name="Tisa L.S."/>
            <person name="Boudabous A."/>
        </authorList>
    </citation>
    <scope>NUCLEOTIDE SEQUENCE [LARGE SCALE GENOMIC DNA]</scope>
    <source>
        <strain evidence="2 3">BMG5.1</strain>
    </source>
</reference>
<keyword evidence="3" id="KW-1185">Reference proteome</keyword>
<dbReference type="PANTHER" id="PTHR33164:SF95">
    <property type="entry name" value="TRANSCRIPTIONAL REGULATOR"/>
    <property type="match status" value="1"/>
</dbReference>
<dbReference type="EMBL" id="JWIO01000045">
    <property type="protein sequence ID" value="KLL10053.1"/>
    <property type="molecule type" value="Genomic_DNA"/>
</dbReference>
<dbReference type="SUPFAM" id="SSF46785">
    <property type="entry name" value="Winged helix' DNA-binding domain"/>
    <property type="match status" value="1"/>
</dbReference>
<protein>
    <submittedName>
        <fullName evidence="2">MarR family transcriptional regulator</fullName>
    </submittedName>
</protein>
<dbReference type="InterPro" id="IPR000835">
    <property type="entry name" value="HTH_MarR-typ"/>
</dbReference>
<comment type="caution">
    <text evidence="2">The sequence shown here is derived from an EMBL/GenBank/DDBJ whole genome shotgun (WGS) entry which is preliminary data.</text>
</comment>
<dbReference type="Pfam" id="PF12802">
    <property type="entry name" value="MarR_2"/>
    <property type="match status" value="1"/>
</dbReference>
<dbReference type="PROSITE" id="PS50995">
    <property type="entry name" value="HTH_MARR_2"/>
    <property type="match status" value="1"/>
</dbReference>
<dbReference type="PRINTS" id="PR00598">
    <property type="entry name" value="HTHMARR"/>
</dbReference>
<organism evidence="2 3">
    <name type="scientific">Protofrankia coriariae</name>
    <dbReference type="NCBI Taxonomy" id="1562887"/>
    <lineage>
        <taxon>Bacteria</taxon>
        <taxon>Bacillati</taxon>
        <taxon>Actinomycetota</taxon>
        <taxon>Actinomycetes</taxon>
        <taxon>Frankiales</taxon>
        <taxon>Frankiaceae</taxon>
        <taxon>Protofrankia</taxon>
    </lineage>
</organism>
<dbReference type="InterPro" id="IPR039422">
    <property type="entry name" value="MarR/SlyA-like"/>
</dbReference>
<dbReference type="Gene3D" id="1.10.10.10">
    <property type="entry name" value="Winged helix-like DNA-binding domain superfamily/Winged helix DNA-binding domain"/>
    <property type="match status" value="1"/>
</dbReference>
<evidence type="ECO:0000313" key="3">
    <source>
        <dbReference type="Proteomes" id="UP000035425"/>
    </source>
</evidence>
<feature type="domain" description="HTH marR-type" evidence="1">
    <location>
        <begin position="1"/>
        <end position="135"/>
    </location>
</feature>
<name>A0ABR5F081_9ACTN</name>
<proteinExistence type="predicted"/>
<sequence length="143" mass="15809">MLRTAPSWLINKTALYSHRIIGEAFAAIGARRFHVGLLASLVEFGPSSQASLGRRCGFDRSDVAEMINELAEAGHVERTQDPSDRRRNIIQITDAGRIHLERLTATLDAAQQELVAPLSADERADLARLLGRVLDYQVGRHPL</sequence>
<dbReference type="PANTHER" id="PTHR33164">
    <property type="entry name" value="TRANSCRIPTIONAL REGULATOR, MARR FAMILY"/>
    <property type="match status" value="1"/>
</dbReference>
<evidence type="ECO:0000313" key="2">
    <source>
        <dbReference type="EMBL" id="KLL10053.1"/>
    </source>
</evidence>
<gene>
    <name evidence="2" type="ORF">FrCorBMG51_20565</name>
</gene>
<accession>A0ABR5F081</accession>
<dbReference type="SMART" id="SM00347">
    <property type="entry name" value="HTH_MARR"/>
    <property type="match status" value="1"/>
</dbReference>
<dbReference type="InterPro" id="IPR036390">
    <property type="entry name" value="WH_DNA-bd_sf"/>
</dbReference>
<evidence type="ECO:0000259" key="1">
    <source>
        <dbReference type="PROSITE" id="PS50995"/>
    </source>
</evidence>
<dbReference type="InterPro" id="IPR036388">
    <property type="entry name" value="WH-like_DNA-bd_sf"/>
</dbReference>
<dbReference type="Proteomes" id="UP000035425">
    <property type="component" value="Unassembled WGS sequence"/>
</dbReference>